<gene>
    <name evidence="1" type="ORF">LTSERUB_0409</name>
</gene>
<proteinExistence type="predicted"/>
<reference evidence="1 2" key="1">
    <citation type="journal article" date="2011" name="BMC Genomics">
        <title>Genome sequencing reveals diversification of virulence factor content and possible host adaptation in distinct subpopulations of Salmonella enterica.</title>
        <authorList>
            <person name="den Bakker H.C."/>
            <person name="Moreno Switt A.I."/>
            <person name="Govoni G."/>
            <person name="Cummings C.A."/>
            <person name="Ranieri M.L."/>
            <person name="Degoricija L."/>
            <person name="Hoelzer K."/>
            <person name="Rodriguez-Rivera L.D."/>
            <person name="Brown S."/>
            <person name="Bolchacova E."/>
            <person name="Furtado M.R."/>
            <person name="Wiedmann M."/>
        </authorList>
    </citation>
    <scope>NUCLEOTIDE SEQUENCE [LARGE SCALE GENOMIC DNA]</scope>
    <source>
        <strain evidence="1 2">A4-653</strain>
    </source>
</reference>
<dbReference type="InterPro" id="IPR047746">
    <property type="entry name" value="Dae2/Tae2-like"/>
</dbReference>
<name>G5QDU9_SALRU</name>
<comment type="caution">
    <text evidence="1">The sequence shown here is derived from an EMBL/GenBank/DDBJ whole genome shotgun (WGS) entry which is preliminary data.</text>
</comment>
<sequence length="147" mass="16633">MPYVYANAKALQDTEKVGNHHQCVELIQLIQHYLRVGVELIQHYLRVGQASTWQQGAAVFGNKNIEVGTVIATFVNGRYPNHNSGNHAAFFLGQDAGGIWVMDQWKDDIAKPRVSKRYIRKLHNGSVRSDGTYIRMSNNAEAYFIVE</sequence>
<dbReference type="Proteomes" id="UP000004903">
    <property type="component" value="Unassembled WGS sequence"/>
</dbReference>
<organism evidence="1 2">
    <name type="scientific">Salmonella enterica subsp. enterica serovar Rubislaw str. A4-653</name>
    <dbReference type="NCBI Taxonomy" id="913081"/>
    <lineage>
        <taxon>Bacteria</taxon>
        <taxon>Pseudomonadati</taxon>
        <taxon>Pseudomonadota</taxon>
        <taxon>Gammaproteobacteria</taxon>
        <taxon>Enterobacterales</taxon>
        <taxon>Enterobacteriaceae</taxon>
        <taxon>Salmonella</taxon>
    </lineage>
</organism>
<evidence type="ECO:0000313" key="1">
    <source>
        <dbReference type="EMBL" id="EHC95297.1"/>
    </source>
</evidence>
<evidence type="ECO:0000313" key="2">
    <source>
        <dbReference type="Proteomes" id="UP000004903"/>
    </source>
</evidence>
<evidence type="ECO:0008006" key="3">
    <source>
        <dbReference type="Google" id="ProtNLM"/>
    </source>
</evidence>
<protein>
    <recommendedName>
        <fullName evidence="3">BPSL0067 family protein</fullName>
    </recommendedName>
</protein>
<dbReference type="PATRIC" id="fig|913081.3.peg.403"/>
<dbReference type="NCBIfam" id="NF033857">
    <property type="entry name" value="BPSL0067_fam"/>
    <property type="match status" value="1"/>
</dbReference>
<dbReference type="AlphaFoldDB" id="G5QDU9"/>
<dbReference type="EMBL" id="AFCT01000178">
    <property type="protein sequence ID" value="EHC95297.1"/>
    <property type="molecule type" value="Genomic_DNA"/>
</dbReference>
<accession>G5QDU9</accession>